<feature type="compositionally biased region" description="Basic and acidic residues" evidence="2">
    <location>
        <begin position="56"/>
        <end position="79"/>
    </location>
</feature>
<organism evidence="4 5">
    <name type="scientific">Oikopleura dioica</name>
    <name type="common">Tunicate</name>
    <dbReference type="NCBI Taxonomy" id="34765"/>
    <lineage>
        <taxon>Eukaryota</taxon>
        <taxon>Metazoa</taxon>
        <taxon>Chordata</taxon>
        <taxon>Tunicata</taxon>
        <taxon>Appendicularia</taxon>
        <taxon>Copelata</taxon>
        <taxon>Oikopleuridae</taxon>
        <taxon>Oikopleura</taxon>
    </lineage>
</organism>
<feature type="compositionally biased region" description="Acidic residues" evidence="2">
    <location>
        <begin position="281"/>
        <end position="319"/>
    </location>
</feature>
<protein>
    <submittedName>
        <fullName evidence="4">Oidioi.mRNA.OKI2018_I69.XSR.g15808.t1.cds</fullName>
    </submittedName>
</protein>
<sequence>MLPSIYGELKSHLLNEKPVWKSLACAQEAPQTAIGGLDQLKKSKFEDEDSDEEEHFVDADKQETKETRNKTVSETEKSKGWHHREKVSRSDFDAWARNPSYSNVDGEKAWELVSMANHFHPSVSMFAKNVISGGDEKYPGDPLNDFTIMRFLDRFVYKNPKAERKSPRSINQRRVNKYLDTHQLPVTSLEFLQAKEHELGPHDRFMQKFFQMRASGVTSKAKEDQDIDDVDDDEFDRILDGDLRGWENRVGKIDSTLATPKQRKAMKKRGDLEELEDLDDDDIDFGDLYSDDENEEEEEISPELIEDYDGILSDEDEEESPTKRVKLAKLEQDAEQVGDLLDDAGILSKQEKWEQGRNKKRGVKNNIKSKGPRKRTGKMKSTKKR</sequence>
<comment type="similarity">
    <text evidence="1">Belongs to the CBF/MAK21 family.</text>
</comment>
<feature type="region of interest" description="Disordered" evidence="2">
    <location>
        <begin position="281"/>
        <end position="325"/>
    </location>
</feature>
<gene>
    <name evidence="4" type="ORF">OKIOD_LOCUS7366</name>
</gene>
<dbReference type="Pfam" id="PF03914">
    <property type="entry name" value="CBF"/>
    <property type="match status" value="1"/>
</dbReference>
<reference evidence="4 5" key="1">
    <citation type="submission" date="2021-04" db="EMBL/GenBank/DDBJ databases">
        <authorList>
            <person name="Bliznina A."/>
        </authorList>
    </citation>
    <scope>NUCLEOTIDE SEQUENCE [LARGE SCALE GENOMIC DNA]</scope>
</reference>
<feature type="compositionally biased region" description="Acidic residues" evidence="2">
    <location>
        <begin position="46"/>
        <end position="55"/>
    </location>
</feature>
<accession>A0ABN7SEJ4</accession>
<dbReference type="InterPro" id="IPR005612">
    <property type="entry name" value="CCAAT-binding_factor"/>
</dbReference>
<evidence type="ECO:0000259" key="3">
    <source>
        <dbReference type="Pfam" id="PF03914"/>
    </source>
</evidence>
<dbReference type="PANTHER" id="PTHR12048">
    <property type="entry name" value="CCAAT-BINDING FACTOR-RELATED"/>
    <property type="match status" value="1"/>
</dbReference>
<keyword evidence="5" id="KW-1185">Reference proteome</keyword>
<evidence type="ECO:0000256" key="2">
    <source>
        <dbReference type="SAM" id="MobiDB-lite"/>
    </source>
</evidence>
<evidence type="ECO:0000256" key="1">
    <source>
        <dbReference type="ARBA" id="ARBA00007797"/>
    </source>
</evidence>
<dbReference type="PANTHER" id="PTHR12048:SF0">
    <property type="entry name" value="CCAAT_ENHANCER-BINDING PROTEIN ZETA"/>
    <property type="match status" value="1"/>
</dbReference>
<dbReference type="Proteomes" id="UP001158576">
    <property type="component" value="Chromosome XSR"/>
</dbReference>
<feature type="domain" description="CCAAT-binding factor" evidence="3">
    <location>
        <begin position="55"/>
        <end position="127"/>
    </location>
</feature>
<dbReference type="EMBL" id="OU015569">
    <property type="protein sequence ID" value="CAG5098595.1"/>
    <property type="molecule type" value="Genomic_DNA"/>
</dbReference>
<feature type="region of interest" description="Disordered" evidence="2">
    <location>
        <begin position="349"/>
        <end position="385"/>
    </location>
</feature>
<feature type="region of interest" description="Disordered" evidence="2">
    <location>
        <begin position="35"/>
        <end position="83"/>
    </location>
</feature>
<dbReference type="InterPro" id="IPR040155">
    <property type="entry name" value="CEBPZ/Mak21-like"/>
</dbReference>
<proteinExistence type="inferred from homology"/>
<name>A0ABN7SEJ4_OIKDI</name>
<evidence type="ECO:0000313" key="4">
    <source>
        <dbReference type="EMBL" id="CAG5098595.1"/>
    </source>
</evidence>
<feature type="compositionally biased region" description="Basic residues" evidence="2">
    <location>
        <begin position="370"/>
        <end position="385"/>
    </location>
</feature>
<evidence type="ECO:0000313" key="5">
    <source>
        <dbReference type="Proteomes" id="UP001158576"/>
    </source>
</evidence>